<dbReference type="PANTHER" id="PTHR43861:SF3">
    <property type="entry name" value="PUTATIVE (AFU_ORTHOLOGUE AFUA_2G14390)-RELATED"/>
    <property type="match status" value="1"/>
</dbReference>
<dbReference type="CDD" id="cd02440">
    <property type="entry name" value="AdoMet_MTases"/>
    <property type="match status" value="1"/>
</dbReference>
<dbReference type="AlphaFoldDB" id="A0A4Y3QWQ2"/>
<dbReference type="Pfam" id="PF13649">
    <property type="entry name" value="Methyltransf_25"/>
    <property type="match status" value="1"/>
</dbReference>
<dbReference type="InterPro" id="IPR041698">
    <property type="entry name" value="Methyltransf_25"/>
</dbReference>
<gene>
    <name evidence="4" type="ORF">SCA03_22030</name>
</gene>
<dbReference type="InterPro" id="IPR029063">
    <property type="entry name" value="SAM-dependent_MTases_sf"/>
</dbReference>
<dbReference type="OrthoDB" id="9786503at2"/>
<feature type="region of interest" description="Disordered" evidence="2">
    <location>
        <begin position="1"/>
        <end position="24"/>
    </location>
</feature>
<evidence type="ECO:0000313" key="5">
    <source>
        <dbReference type="Proteomes" id="UP000319210"/>
    </source>
</evidence>
<evidence type="ECO:0000256" key="1">
    <source>
        <dbReference type="ARBA" id="ARBA00022679"/>
    </source>
</evidence>
<evidence type="ECO:0000256" key="2">
    <source>
        <dbReference type="SAM" id="MobiDB-lite"/>
    </source>
</evidence>
<evidence type="ECO:0000259" key="3">
    <source>
        <dbReference type="Pfam" id="PF13649"/>
    </source>
</evidence>
<accession>A0A4Y3QWQ2</accession>
<evidence type="ECO:0000313" key="4">
    <source>
        <dbReference type="EMBL" id="GEB49652.1"/>
    </source>
</evidence>
<comment type="caution">
    <text evidence="4">The sequence shown here is derived from an EMBL/GenBank/DDBJ whole genome shotgun (WGS) entry which is preliminary data.</text>
</comment>
<organism evidence="4 5">
    <name type="scientific">Streptomyces cacaoi</name>
    <dbReference type="NCBI Taxonomy" id="1898"/>
    <lineage>
        <taxon>Bacteria</taxon>
        <taxon>Bacillati</taxon>
        <taxon>Actinomycetota</taxon>
        <taxon>Actinomycetes</taxon>
        <taxon>Kitasatosporales</taxon>
        <taxon>Streptomycetaceae</taxon>
        <taxon>Streptomyces</taxon>
    </lineage>
</organism>
<keyword evidence="5" id="KW-1185">Reference proteome</keyword>
<name>A0A4Y3QWQ2_STRCI</name>
<dbReference type="PANTHER" id="PTHR43861">
    <property type="entry name" value="TRANS-ACONITATE 2-METHYLTRANSFERASE-RELATED"/>
    <property type="match status" value="1"/>
</dbReference>
<protein>
    <submittedName>
        <fullName evidence="4">Methyltransferase</fullName>
    </submittedName>
</protein>
<dbReference type="GO" id="GO:0032259">
    <property type="term" value="P:methylation"/>
    <property type="evidence" value="ECO:0007669"/>
    <property type="project" value="UniProtKB-KW"/>
</dbReference>
<dbReference type="SUPFAM" id="SSF53335">
    <property type="entry name" value="S-adenosyl-L-methionine-dependent methyltransferases"/>
    <property type="match status" value="1"/>
</dbReference>
<dbReference type="RefSeq" id="WP_086814229.1">
    <property type="nucleotide sequence ID" value="NZ_BJMM01000007.1"/>
</dbReference>
<keyword evidence="4" id="KW-0489">Methyltransferase</keyword>
<dbReference type="GO" id="GO:0017000">
    <property type="term" value="P:antibiotic biosynthetic process"/>
    <property type="evidence" value="ECO:0007669"/>
    <property type="project" value="UniProtKB-ARBA"/>
</dbReference>
<keyword evidence="1 4" id="KW-0808">Transferase</keyword>
<reference evidence="4 5" key="1">
    <citation type="submission" date="2019-06" db="EMBL/GenBank/DDBJ databases">
        <title>Whole genome shotgun sequence of Streptomyces cacaoi subsp. cacaoi NBRC 12748.</title>
        <authorList>
            <person name="Hosoyama A."/>
            <person name="Uohara A."/>
            <person name="Ohji S."/>
            <person name="Ichikawa N."/>
        </authorList>
    </citation>
    <scope>NUCLEOTIDE SEQUENCE [LARGE SCALE GENOMIC DNA]</scope>
    <source>
        <strain evidence="4 5">NBRC 12748</strain>
    </source>
</reference>
<feature type="region of interest" description="Disordered" evidence="2">
    <location>
        <begin position="199"/>
        <end position="227"/>
    </location>
</feature>
<feature type="domain" description="Methyltransferase" evidence="3">
    <location>
        <begin position="56"/>
        <end position="151"/>
    </location>
</feature>
<dbReference type="Gene3D" id="3.40.50.150">
    <property type="entry name" value="Vaccinia Virus protein VP39"/>
    <property type="match status" value="1"/>
</dbReference>
<sequence>MSEATERGAACGNGQEPESEQERWDAMYRERAQVWSGNANVALVKEVDGLEPGTALDLGCGEGADTIWLAARGWRVTGVDISAVALERARRHGADAGVADRVSWEQCDLADPDAFPAGPFDLVSAHYLHTWGEMPRERILRDAAAAVAPGGTLLIVGHEGPPSWDNGEHADVVLPTADEVLASLELPAGEWEVLRAEPFERVHNDPEGRPGTRTDNVLKARRTSRTG</sequence>
<proteinExistence type="predicted"/>
<feature type="compositionally biased region" description="Basic and acidic residues" evidence="2">
    <location>
        <begin position="199"/>
        <end position="218"/>
    </location>
</feature>
<dbReference type="Proteomes" id="UP000319210">
    <property type="component" value="Unassembled WGS sequence"/>
</dbReference>
<dbReference type="EMBL" id="BJMM01000007">
    <property type="protein sequence ID" value="GEB49652.1"/>
    <property type="molecule type" value="Genomic_DNA"/>
</dbReference>
<dbReference type="GO" id="GO:0008168">
    <property type="term" value="F:methyltransferase activity"/>
    <property type="evidence" value="ECO:0007669"/>
    <property type="project" value="UniProtKB-KW"/>
</dbReference>